<protein>
    <submittedName>
        <fullName evidence="2">Uncharacterized protein</fullName>
    </submittedName>
</protein>
<feature type="compositionally biased region" description="Basic and acidic residues" evidence="1">
    <location>
        <begin position="10"/>
        <end position="20"/>
    </location>
</feature>
<organism evidence="2 3">
    <name type="scientific">Ficus carica</name>
    <name type="common">Common fig</name>
    <dbReference type="NCBI Taxonomy" id="3494"/>
    <lineage>
        <taxon>Eukaryota</taxon>
        <taxon>Viridiplantae</taxon>
        <taxon>Streptophyta</taxon>
        <taxon>Embryophyta</taxon>
        <taxon>Tracheophyta</taxon>
        <taxon>Spermatophyta</taxon>
        <taxon>Magnoliopsida</taxon>
        <taxon>eudicotyledons</taxon>
        <taxon>Gunneridae</taxon>
        <taxon>Pentapetalae</taxon>
        <taxon>rosids</taxon>
        <taxon>fabids</taxon>
        <taxon>Rosales</taxon>
        <taxon>Moraceae</taxon>
        <taxon>Ficeae</taxon>
        <taxon>Ficus</taxon>
    </lineage>
</organism>
<evidence type="ECO:0000256" key="1">
    <source>
        <dbReference type="SAM" id="MobiDB-lite"/>
    </source>
</evidence>
<evidence type="ECO:0000313" key="3">
    <source>
        <dbReference type="Proteomes" id="UP001187192"/>
    </source>
</evidence>
<reference evidence="2" key="1">
    <citation type="submission" date="2023-07" db="EMBL/GenBank/DDBJ databases">
        <title>draft genome sequence of fig (Ficus carica).</title>
        <authorList>
            <person name="Takahashi T."/>
            <person name="Nishimura K."/>
        </authorList>
    </citation>
    <scope>NUCLEOTIDE SEQUENCE</scope>
</reference>
<sequence length="74" mass="8746">MEAEVAVQEGGREGGREKGRGRERKRARLKVDLHISPYYHEDARPLSVGYRGEFAWPCLVHRFFNSYKRVMMDY</sequence>
<dbReference type="EMBL" id="BTGU01000022">
    <property type="protein sequence ID" value="GMN46046.1"/>
    <property type="molecule type" value="Genomic_DNA"/>
</dbReference>
<evidence type="ECO:0000313" key="2">
    <source>
        <dbReference type="EMBL" id="GMN46046.1"/>
    </source>
</evidence>
<name>A0AA88D7P1_FICCA</name>
<keyword evidence="3" id="KW-1185">Reference proteome</keyword>
<proteinExistence type="predicted"/>
<comment type="caution">
    <text evidence="2">The sequence shown here is derived from an EMBL/GenBank/DDBJ whole genome shotgun (WGS) entry which is preliminary data.</text>
</comment>
<accession>A0AA88D7P1</accession>
<dbReference type="Proteomes" id="UP001187192">
    <property type="component" value="Unassembled WGS sequence"/>
</dbReference>
<dbReference type="AlphaFoldDB" id="A0AA88D7P1"/>
<feature type="region of interest" description="Disordered" evidence="1">
    <location>
        <begin position="1"/>
        <end position="25"/>
    </location>
</feature>
<gene>
    <name evidence="2" type="ORF">TIFTF001_015231</name>
</gene>